<gene>
    <name evidence="1" type="ORF">F2Z29_10980</name>
</gene>
<evidence type="ECO:0000313" key="1">
    <source>
        <dbReference type="EMBL" id="KAA5173721.1"/>
    </source>
</evidence>
<sequence>MVLNIVKNKLSASDIADCVKKVFENSEVEIQKEHCVSVDISVTSKNVLHSLEGLKELEYYFKDYDVRIC</sequence>
<comment type="caution">
    <text evidence="1">The sequence shown here is derived from an EMBL/GenBank/DDBJ whole genome shotgun (WGS) entry which is preliminary data.</text>
</comment>
<dbReference type="Proteomes" id="UP000436803">
    <property type="component" value="Unassembled WGS sequence"/>
</dbReference>
<organism evidence="1 2">
    <name type="scientific">Bacteroides fragilis</name>
    <dbReference type="NCBI Taxonomy" id="817"/>
    <lineage>
        <taxon>Bacteria</taxon>
        <taxon>Pseudomonadati</taxon>
        <taxon>Bacteroidota</taxon>
        <taxon>Bacteroidia</taxon>
        <taxon>Bacteroidales</taxon>
        <taxon>Bacteroidaceae</taxon>
        <taxon>Bacteroides</taxon>
    </lineage>
</organism>
<accession>A0A642KS05</accession>
<evidence type="ECO:0000313" key="2">
    <source>
        <dbReference type="Proteomes" id="UP000436803"/>
    </source>
</evidence>
<protein>
    <submittedName>
        <fullName evidence="1">Uncharacterized protein</fullName>
    </submittedName>
</protein>
<proteinExistence type="predicted"/>
<name>A0A642KS05_BACFG</name>
<reference evidence="1 2" key="1">
    <citation type="journal article" date="2019" name="Nat. Med.">
        <title>A library of human gut bacterial isolates paired with longitudinal multiomics data enables mechanistic microbiome research.</title>
        <authorList>
            <person name="Poyet M."/>
            <person name="Groussin M."/>
            <person name="Gibbons S.M."/>
            <person name="Avila-Pacheco J."/>
            <person name="Jiang X."/>
            <person name="Kearney S.M."/>
            <person name="Perrotta A.R."/>
            <person name="Berdy B."/>
            <person name="Zhao S."/>
            <person name="Lieberman T.D."/>
            <person name="Swanson P.K."/>
            <person name="Smith M."/>
            <person name="Roesemann S."/>
            <person name="Alexander J.E."/>
            <person name="Rich S.A."/>
            <person name="Livny J."/>
            <person name="Vlamakis H."/>
            <person name="Clish C."/>
            <person name="Bullock K."/>
            <person name="Deik A."/>
            <person name="Scott J."/>
            <person name="Pierce K.A."/>
            <person name="Xavier R.J."/>
            <person name="Alm E.J."/>
        </authorList>
    </citation>
    <scope>NUCLEOTIDE SEQUENCE [LARGE SCALE GENOMIC DNA]</scope>
    <source>
        <strain evidence="1 2">BIOML-A7</strain>
    </source>
</reference>
<dbReference type="AlphaFoldDB" id="A0A642KS05"/>
<dbReference type="EMBL" id="VWAW01000008">
    <property type="protein sequence ID" value="KAA5173721.1"/>
    <property type="molecule type" value="Genomic_DNA"/>
</dbReference>